<dbReference type="HOGENOM" id="CLU_2231761_0_0_11"/>
<accession>F4GY73</accession>
<gene>
    <name evidence="2" type="ordered locus">Celf_0601</name>
</gene>
<evidence type="ECO:0000256" key="1">
    <source>
        <dbReference type="SAM" id="MobiDB-lite"/>
    </source>
</evidence>
<sequence>MRSRHARERVENVGRVARAPTALLRSRFVTQRSQPQGPTPEGVGALHRAASAPTSALPVRTPVPRVRLRVRVSADVLAATEQGLTDLDDDRARVLSDDAPPPVTF</sequence>
<keyword evidence="3" id="KW-1185">Reference proteome</keyword>
<dbReference type="AlphaFoldDB" id="F4GY73"/>
<dbReference type="Proteomes" id="UP000008460">
    <property type="component" value="Chromosome"/>
</dbReference>
<organism evidence="2 3">
    <name type="scientific">Cellulomonas fimi (strain ATCC 484 / DSM 20113 / JCM 1341 / CCUG 24087 / LMG 16345 / NBRC 15513 / NCIMB 8980 / NCTC 7547 / NRS-133)</name>
    <dbReference type="NCBI Taxonomy" id="590998"/>
    <lineage>
        <taxon>Bacteria</taxon>
        <taxon>Bacillati</taxon>
        <taxon>Actinomycetota</taxon>
        <taxon>Actinomycetes</taxon>
        <taxon>Micrococcales</taxon>
        <taxon>Cellulomonadaceae</taxon>
        <taxon>Cellulomonas</taxon>
    </lineage>
</organism>
<evidence type="ECO:0000313" key="2">
    <source>
        <dbReference type="EMBL" id="AEE44741.1"/>
    </source>
</evidence>
<feature type="region of interest" description="Disordered" evidence="1">
    <location>
        <begin position="28"/>
        <end position="57"/>
    </location>
</feature>
<reference evidence="2 3" key="1">
    <citation type="submission" date="2011-04" db="EMBL/GenBank/DDBJ databases">
        <title>Complete sequence of Cellulomonas fimi ATCC 484.</title>
        <authorList>
            <consortium name="US DOE Joint Genome Institute"/>
            <person name="Lucas S."/>
            <person name="Han J."/>
            <person name="Lapidus A."/>
            <person name="Cheng J.-F."/>
            <person name="Goodwin L."/>
            <person name="Pitluck S."/>
            <person name="Peters L."/>
            <person name="Chertkov O."/>
            <person name="Detter J.C."/>
            <person name="Han C."/>
            <person name="Tapia R."/>
            <person name="Land M."/>
            <person name="Hauser L."/>
            <person name="Kyrpides N."/>
            <person name="Ivanova N."/>
            <person name="Ovchinnikova G."/>
            <person name="Pagani I."/>
            <person name="Mead D."/>
            <person name="Brumm P."/>
            <person name="Woyke T."/>
        </authorList>
    </citation>
    <scope>NUCLEOTIDE SEQUENCE [LARGE SCALE GENOMIC DNA]</scope>
    <source>
        <strain evidence="3">ATCC 484 / DSM 20113 / JCM 1341 / NBRC 15513 / NCIMB 8980 / NCTC 7547</strain>
    </source>
</reference>
<dbReference type="EMBL" id="CP002666">
    <property type="protein sequence ID" value="AEE44741.1"/>
    <property type="molecule type" value="Genomic_DNA"/>
</dbReference>
<protein>
    <submittedName>
        <fullName evidence="2">Uncharacterized protein</fullName>
    </submittedName>
</protein>
<name>F4GY73_CELFA</name>
<evidence type="ECO:0000313" key="3">
    <source>
        <dbReference type="Proteomes" id="UP000008460"/>
    </source>
</evidence>
<proteinExistence type="predicted"/>
<dbReference type="KEGG" id="cfi:Celf_0601"/>